<organism evidence="1 2">
    <name type="scientific">Zymomonas mobilis subsp. mobilis (strain ATCC 31821 / ZM4 / CP4)</name>
    <dbReference type="NCBI Taxonomy" id="264203"/>
    <lineage>
        <taxon>Bacteria</taxon>
        <taxon>Pseudomonadati</taxon>
        <taxon>Pseudomonadota</taxon>
        <taxon>Alphaproteobacteria</taxon>
        <taxon>Sphingomonadales</taxon>
        <taxon>Zymomonadaceae</taxon>
        <taxon>Zymomonas</taxon>
    </lineage>
</organism>
<keyword evidence="1" id="KW-0614">Plasmid</keyword>
<evidence type="ECO:0000313" key="2">
    <source>
        <dbReference type="Proteomes" id="UP000001173"/>
    </source>
</evidence>
<dbReference type="AlphaFoldDB" id="Q8GF59"/>
<dbReference type="EMBL" id="AY057845">
    <property type="protein sequence ID" value="AAL36108.1"/>
    <property type="molecule type" value="Genomic_DNA"/>
</dbReference>
<geneLocation type="plasmid" evidence="2">
    <name>pZmo1</name>
</geneLocation>
<protein>
    <submittedName>
        <fullName evidence="1">Uncharacterized protein</fullName>
    </submittedName>
</protein>
<proteinExistence type="predicted"/>
<accession>Q8GF59</accession>
<dbReference type="Proteomes" id="UP000001173">
    <property type="component" value="Plasmid pZmo1"/>
</dbReference>
<keyword evidence="2" id="KW-1185">Reference proteome</keyword>
<evidence type="ECO:0000313" key="1">
    <source>
        <dbReference type="EMBL" id="AAL36108.1"/>
    </source>
</evidence>
<sequence>MPRASAESLASFASLLALHPREFFPHGAIAAPFRSLLFQMMHVSP</sequence>
<reference evidence="1" key="1">
    <citation type="submission" date="2001-10" db="EMBL/GenBank/DDBJ databases">
        <authorList>
            <person name="Seo J."/>
            <person name="Park H."/>
            <person name="Kim H."/>
            <person name="Wang K."/>
            <person name="Yoon K."/>
            <person name="Rhee H."/>
            <person name="Kang J."/>
            <person name="Jung C."/>
            <person name="Kim M."/>
            <person name="Park C."/>
            <person name="An Y."/>
            <person name="Choi E."/>
        </authorList>
    </citation>
    <scope>NUCLEOTIDE SEQUENCE [LARGE SCALE GENOMIC DNA]</scope>
    <source>
        <strain evidence="1">ZM4</strain>
        <plasmid evidence="1">1</plasmid>
    </source>
</reference>
<name>Q8GF59_ZYMMO</name>